<evidence type="ECO:0000313" key="1">
    <source>
        <dbReference type="EMBL" id="UGS37443.1"/>
    </source>
</evidence>
<keyword evidence="2" id="KW-1185">Reference proteome</keyword>
<proteinExistence type="predicted"/>
<dbReference type="AlphaFoldDB" id="A0A9E6Y0B7"/>
<sequence length="89" mass="9881">MQVASEIARFRPDDPDELVHASFACSGCLCEPTHATVQLSSDSATVDCHCHRCGLDWRVDLTAEQSLRVQLRPPWAGMSTLVRIPGRQF</sequence>
<dbReference type="RefSeq" id="WP_259311498.1">
    <property type="nucleotide sequence ID" value="NZ_CP087164.1"/>
</dbReference>
<dbReference type="EMBL" id="CP087164">
    <property type="protein sequence ID" value="UGS37443.1"/>
    <property type="molecule type" value="Genomic_DNA"/>
</dbReference>
<accession>A0A9E6Y0B7</accession>
<organism evidence="1 2">
    <name type="scientific">Capillimicrobium parvum</name>
    <dbReference type="NCBI Taxonomy" id="2884022"/>
    <lineage>
        <taxon>Bacteria</taxon>
        <taxon>Bacillati</taxon>
        <taxon>Actinomycetota</taxon>
        <taxon>Thermoleophilia</taxon>
        <taxon>Solirubrobacterales</taxon>
        <taxon>Capillimicrobiaceae</taxon>
        <taxon>Capillimicrobium</taxon>
    </lineage>
</organism>
<reference evidence="1" key="1">
    <citation type="journal article" date="2022" name="Int. J. Syst. Evol. Microbiol.">
        <title>Pseudomonas aegrilactucae sp. nov. and Pseudomonas morbosilactucae sp. nov., pathogens causing bacterial rot of lettuce in Japan.</title>
        <authorList>
            <person name="Sawada H."/>
            <person name="Fujikawa T."/>
            <person name="Satou M."/>
        </authorList>
    </citation>
    <scope>NUCLEOTIDE SEQUENCE</scope>
    <source>
        <strain evidence="1">0166_1</strain>
    </source>
</reference>
<protein>
    <submittedName>
        <fullName evidence="1">Uncharacterized protein</fullName>
    </submittedName>
</protein>
<dbReference type="Proteomes" id="UP001162834">
    <property type="component" value="Chromosome"/>
</dbReference>
<gene>
    <name evidence="1" type="ORF">DSM104329_03859</name>
</gene>
<name>A0A9E6Y0B7_9ACTN</name>
<evidence type="ECO:0000313" key="2">
    <source>
        <dbReference type="Proteomes" id="UP001162834"/>
    </source>
</evidence>
<dbReference type="KEGG" id="sbae:DSM104329_03859"/>